<evidence type="ECO:0000256" key="11">
    <source>
        <dbReference type="SAM" id="Phobius"/>
    </source>
</evidence>
<keyword evidence="9 11" id="KW-1133">Transmembrane helix</keyword>
<keyword evidence="12" id="KW-0032">Aminotransferase</keyword>
<evidence type="ECO:0000256" key="4">
    <source>
        <dbReference type="ARBA" id="ARBA00006263"/>
    </source>
</evidence>
<evidence type="ECO:0000256" key="8">
    <source>
        <dbReference type="ARBA" id="ARBA00022692"/>
    </source>
</evidence>
<dbReference type="GO" id="GO:0048472">
    <property type="term" value="F:threonine-phosphate decarboxylase activity"/>
    <property type="evidence" value="ECO:0007669"/>
    <property type="project" value="InterPro"/>
</dbReference>
<keyword evidence="12" id="KW-0808">Transferase</keyword>
<dbReference type="InterPro" id="IPR004485">
    <property type="entry name" value="Cobalamin_biosynth_CobD/CbiB"/>
</dbReference>
<protein>
    <recommendedName>
        <fullName evidence="5">Probable cobalamin biosynthesis protein CobD</fullName>
    </recommendedName>
</protein>
<dbReference type="EMBL" id="FN869859">
    <property type="protein sequence ID" value="CCC81350.1"/>
    <property type="molecule type" value="Genomic_DNA"/>
</dbReference>
<dbReference type="HOGENOM" id="CLU_054212_0_2_2"/>
<dbReference type="eggNOG" id="arCOG04274">
    <property type="taxonomic scope" value="Archaea"/>
</dbReference>
<organism evidence="12 13">
    <name type="scientific">Thermoproteus tenax (strain ATCC 35583 / DSM 2078 / JCM 9277 / NBRC 100435 / Kra 1)</name>
    <dbReference type="NCBI Taxonomy" id="768679"/>
    <lineage>
        <taxon>Archaea</taxon>
        <taxon>Thermoproteota</taxon>
        <taxon>Thermoprotei</taxon>
        <taxon>Thermoproteales</taxon>
        <taxon>Thermoproteaceae</taxon>
        <taxon>Thermoproteus</taxon>
    </lineage>
</organism>
<evidence type="ECO:0000313" key="12">
    <source>
        <dbReference type="EMBL" id="CCC81350.1"/>
    </source>
</evidence>
<sequence>MWGSPAVLAVALALEVLDRPREWNGYFVSRLIPPSAHPVALIYKAASRLVKRGATLRNALLVALFVLAPSLALYMLQSAIGSGLWQTVAEAYLLKLAFSESHILYPCWSAYSRDSCPRGVVQQFVRRDLATASCPHVASACIETAAESFVDSFVSPLFWYILLGLPGAWAQRIANTLDGLIGFRDWGKSGAPAAYLDTALNWIPARLSAGVILASALLLGLRPDLSPLRGNRMESKNARWPISAVAGALAVRLEKPGIYAVGRGPLPDVESVRRALKLLALSCTIYSLFALGLMFI</sequence>
<dbReference type="AlphaFoldDB" id="G4RP55"/>
<keyword evidence="7" id="KW-0169">Cobalamin biosynthesis</keyword>
<feature type="transmembrane region" description="Helical" evidence="11">
    <location>
        <begin position="275"/>
        <end position="295"/>
    </location>
</feature>
<gene>
    <name evidence="12" type="ordered locus">TTX_0692</name>
</gene>
<dbReference type="PATRIC" id="fig|768679.9.peg.704"/>
<evidence type="ECO:0000256" key="5">
    <source>
        <dbReference type="ARBA" id="ARBA00016185"/>
    </source>
</evidence>
<dbReference type="GO" id="GO:0005886">
    <property type="term" value="C:plasma membrane"/>
    <property type="evidence" value="ECO:0007669"/>
    <property type="project" value="UniProtKB-SubCell"/>
</dbReference>
<evidence type="ECO:0000256" key="6">
    <source>
        <dbReference type="ARBA" id="ARBA00022475"/>
    </source>
</evidence>
<accession>G4RP55</accession>
<dbReference type="GO" id="GO:0009236">
    <property type="term" value="P:cobalamin biosynthetic process"/>
    <property type="evidence" value="ECO:0007669"/>
    <property type="project" value="UniProtKB-UniPathway"/>
</dbReference>
<dbReference type="STRING" id="768679.TTX_0692"/>
<evidence type="ECO:0000256" key="10">
    <source>
        <dbReference type="ARBA" id="ARBA00023136"/>
    </source>
</evidence>
<evidence type="ECO:0000256" key="3">
    <source>
        <dbReference type="ARBA" id="ARBA00004953"/>
    </source>
</evidence>
<evidence type="ECO:0000313" key="13">
    <source>
        <dbReference type="Proteomes" id="UP000002654"/>
    </source>
</evidence>
<reference evidence="12 13" key="1">
    <citation type="journal article" date="2011" name="PLoS ONE">
        <title>The complete genome sequence of Thermoproteus tenax: a physiologically versatile member of the Crenarchaeota.</title>
        <authorList>
            <person name="Siebers B."/>
            <person name="Zaparty M."/>
            <person name="Raddatz G."/>
            <person name="Tjaden B."/>
            <person name="Albers S.V."/>
            <person name="Bell S.D."/>
            <person name="Blombach F."/>
            <person name="Kletzin A."/>
            <person name="Kyrpides N."/>
            <person name="Lanz C."/>
            <person name="Plagens A."/>
            <person name="Rampp M."/>
            <person name="Rosinus A."/>
            <person name="von Jan M."/>
            <person name="Makarova K.S."/>
            <person name="Klenk H.P."/>
            <person name="Schuster S.C."/>
            <person name="Hensel R."/>
        </authorList>
    </citation>
    <scope>NUCLEOTIDE SEQUENCE [LARGE SCALE GENOMIC DNA]</scope>
    <source>
        <strain evidence="13">ATCC 35583 / DSM 2078 / JCM 9277 / NBRC 100435 / Kra 1</strain>
    </source>
</reference>
<evidence type="ECO:0000256" key="7">
    <source>
        <dbReference type="ARBA" id="ARBA00022573"/>
    </source>
</evidence>
<name>G4RP55_THETK</name>
<dbReference type="Pfam" id="PF03186">
    <property type="entry name" value="CobD_Cbib"/>
    <property type="match status" value="1"/>
</dbReference>
<keyword evidence="8 11" id="KW-0812">Transmembrane</keyword>
<evidence type="ECO:0000256" key="2">
    <source>
        <dbReference type="ARBA" id="ARBA00004651"/>
    </source>
</evidence>
<comment type="subcellular location">
    <subcellularLocation>
        <location evidence="2">Cell membrane</location>
        <topology evidence="2">Multi-pass membrane protein</topology>
    </subcellularLocation>
</comment>
<feature type="transmembrane region" description="Helical" evidence="11">
    <location>
        <begin position="58"/>
        <end position="76"/>
    </location>
</feature>
<dbReference type="PANTHER" id="PTHR34308">
    <property type="entry name" value="COBALAMIN BIOSYNTHESIS PROTEIN CBIB"/>
    <property type="match status" value="1"/>
</dbReference>
<keyword evidence="6" id="KW-1003">Cell membrane</keyword>
<keyword evidence="13" id="KW-1185">Reference proteome</keyword>
<dbReference type="PANTHER" id="PTHR34308:SF1">
    <property type="entry name" value="COBALAMIN BIOSYNTHESIS PROTEIN CBIB"/>
    <property type="match status" value="1"/>
</dbReference>
<evidence type="ECO:0000256" key="1">
    <source>
        <dbReference type="ARBA" id="ARBA00003384"/>
    </source>
</evidence>
<dbReference type="PaxDb" id="768679-TTX_0692"/>
<comment type="function">
    <text evidence="1">Converts cobyric acid to cobinamide by the addition of aminopropanol on the F carboxylic group.</text>
</comment>
<proteinExistence type="inferred from homology"/>
<feature type="transmembrane region" description="Helical" evidence="11">
    <location>
        <begin position="202"/>
        <end position="221"/>
    </location>
</feature>
<comment type="pathway">
    <text evidence="3">Cofactor biosynthesis; adenosylcobalamin biosynthesis.</text>
</comment>
<comment type="similarity">
    <text evidence="4">Belongs to the CobD/CbiB family.</text>
</comment>
<keyword evidence="10 11" id="KW-0472">Membrane</keyword>
<dbReference type="Proteomes" id="UP000002654">
    <property type="component" value="Chromosome"/>
</dbReference>
<evidence type="ECO:0000256" key="9">
    <source>
        <dbReference type="ARBA" id="ARBA00022989"/>
    </source>
</evidence>
<dbReference type="OrthoDB" id="46105at2157"/>
<dbReference type="GO" id="GO:0008483">
    <property type="term" value="F:transaminase activity"/>
    <property type="evidence" value="ECO:0007669"/>
    <property type="project" value="UniProtKB-KW"/>
</dbReference>
<dbReference type="UniPathway" id="UPA00148"/>
<dbReference type="KEGG" id="ttn:TTX_0692"/>